<evidence type="ECO:0008006" key="3">
    <source>
        <dbReference type="Google" id="ProtNLM"/>
    </source>
</evidence>
<dbReference type="SUPFAM" id="SSF51695">
    <property type="entry name" value="PLC-like phosphodiesterases"/>
    <property type="match status" value="1"/>
</dbReference>
<dbReference type="Pfam" id="PF16670">
    <property type="entry name" value="PI-PLC-C1"/>
    <property type="match status" value="1"/>
</dbReference>
<dbReference type="Gene3D" id="3.20.20.190">
    <property type="entry name" value="Phosphatidylinositol (PI) phosphodiesterase"/>
    <property type="match status" value="1"/>
</dbReference>
<evidence type="ECO:0000313" key="2">
    <source>
        <dbReference type="Proteomes" id="UP000070133"/>
    </source>
</evidence>
<dbReference type="Proteomes" id="UP000070133">
    <property type="component" value="Unassembled WGS sequence"/>
</dbReference>
<sequence>MNLLRSTSLQVKSALVFCFLVTAFGLYAMRIQTILPVVATSGFFSHASASPKKHSSNDLRLNHIQVIGTHNSYHREISRGERKVFEQYVPSPDNYYYSHSKWADQLDHQQVRSFEIDLHSDTQGGLYSHPLIWKLSNLTNETTQPWHDENMDKPGLKVFHITDVDTNSICHTFIECLQQLKEWSNSHPHHLPLTFDLELKNDAMACPLGGVCAEEATQWNLERILNVDEEIRRIMPREKLIIPDDVRKPGLTLEESVLKHGWPSLQNSRGKFMFYFDNDPTNQTGDIRTLYRSDGHESLQNRTVFTNAVEGDADCAFIKFNDPDVMEIQRLVKKGYFVRTRADEPITTIIDRNVTRREFAMKSGGQVVSTDYPAYGMSTRWDRDYAVQWEDGLVARCNPVTAPKWCKDGMVQERKGGKREL</sequence>
<dbReference type="CDD" id="cd08589">
    <property type="entry name" value="PI-PLCc_SaPLC1_like"/>
    <property type="match status" value="1"/>
</dbReference>
<dbReference type="GO" id="GO:0008081">
    <property type="term" value="F:phosphoric diester hydrolase activity"/>
    <property type="evidence" value="ECO:0007669"/>
    <property type="project" value="InterPro"/>
</dbReference>
<dbReference type="InterPro" id="IPR032075">
    <property type="entry name" value="PI-PLC-C1"/>
</dbReference>
<gene>
    <name evidence="1" type="ORF">AC578_5860</name>
</gene>
<keyword evidence="2" id="KW-1185">Reference proteome</keyword>
<dbReference type="EMBL" id="LFZN01000075">
    <property type="protein sequence ID" value="KXT00331.1"/>
    <property type="molecule type" value="Genomic_DNA"/>
</dbReference>
<reference evidence="1 2" key="1">
    <citation type="submission" date="2015-07" db="EMBL/GenBank/DDBJ databases">
        <title>Comparative genomics of the Sigatoka disease complex on banana suggests a link between parallel evolutionary changes in Pseudocercospora fijiensis and Pseudocercospora eumusae and increased virulence on the banana host.</title>
        <authorList>
            <person name="Chang T.-C."/>
            <person name="Salvucci A."/>
            <person name="Crous P.W."/>
            <person name="Stergiopoulos I."/>
        </authorList>
    </citation>
    <scope>NUCLEOTIDE SEQUENCE [LARGE SCALE GENOMIC DNA]</scope>
    <source>
        <strain evidence="1 2">CBS 114824</strain>
    </source>
</reference>
<dbReference type="InterPro" id="IPR017946">
    <property type="entry name" value="PLC-like_Pdiesterase_TIM-brl"/>
</dbReference>
<proteinExistence type="predicted"/>
<organism evidence="1 2">
    <name type="scientific">Pseudocercospora eumusae</name>
    <dbReference type="NCBI Taxonomy" id="321146"/>
    <lineage>
        <taxon>Eukaryota</taxon>
        <taxon>Fungi</taxon>
        <taxon>Dikarya</taxon>
        <taxon>Ascomycota</taxon>
        <taxon>Pezizomycotina</taxon>
        <taxon>Dothideomycetes</taxon>
        <taxon>Dothideomycetidae</taxon>
        <taxon>Mycosphaerellales</taxon>
        <taxon>Mycosphaerellaceae</taxon>
        <taxon>Pseudocercospora</taxon>
    </lineage>
</organism>
<dbReference type="GO" id="GO:0006629">
    <property type="term" value="P:lipid metabolic process"/>
    <property type="evidence" value="ECO:0007669"/>
    <property type="project" value="InterPro"/>
</dbReference>
<name>A0A139HCY8_9PEZI</name>
<evidence type="ECO:0000313" key="1">
    <source>
        <dbReference type="EMBL" id="KXT00331.1"/>
    </source>
</evidence>
<dbReference type="AlphaFoldDB" id="A0A139HCY8"/>
<comment type="caution">
    <text evidence="1">The sequence shown here is derived from an EMBL/GenBank/DDBJ whole genome shotgun (WGS) entry which is preliminary data.</text>
</comment>
<protein>
    <recommendedName>
        <fullName evidence="3">Phosphatidylinositol-specific phospholipase C X domain-containing protein</fullName>
    </recommendedName>
</protein>
<dbReference type="OrthoDB" id="4323675at2759"/>
<accession>A0A139HCY8</accession>